<organism evidence="2 3">
    <name type="scientific">Flavobacterium fontis</name>
    <dbReference type="NCBI Taxonomy" id="1124188"/>
    <lineage>
        <taxon>Bacteria</taxon>
        <taxon>Pseudomonadati</taxon>
        <taxon>Bacteroidota</taxon>
        <taxon>Flavobacteriia</taxon>
        <taxon>Flavobacteriales</taxon>
        <taxon>Flavobacteriaceae</taxon>
        <taxon>Flavobacterium</taxon>
    </lineage>
</organism>
<name>A0A1M4W6U1_9FLAO</name>
<keyword evidence="3" id="KW-1185">Reference proteome</keyword>
<dbReference type="OrthoDB" id="912496at2"/>
<gene>
    <name evidence="2" type="ORF">SAMN05444377_101193</name>
</gene>
<proteinExistence type="predicted"/>
<protein>
    <recommendedName>
        <fullName evidence="4">6-bladed beta-propeller protein</fullName>
    </recommendedName>
</protein>
<accession>A0A1M4W6U1</accession>
<reference evidence="2 3" key="1">
    <citation type="submission" date="2016-11" db="EMBL/GenBank/DDBJ databases">
        <authorList>
            <person name="Jaros S."/>
            <person name="Januszkiewicz K."/>
            <person name="Wedrychowicz H."/>
        </authorList>
    </citation>
    <scope>NUCLEOTIDE SEQUENCE [LARGE SCALE GENOMIC DNA]</scope>
    <source>
        <strain evidence="2 3">DSM 25660</strain>
    </source>
</reference>
<dbReference type="EMBL" id="FQVQ01000001">
    <property type="protein sequence ID" value="SHE76919.1"/>
    <property type="molecule type" value="Genomic_DNA"/>
</dbReference>
<dbReference type="AlphaFoldDB" id="A0A1M4W6U1"/>
<dbReference type="RefSeq" id="WP_073360507.1">
    <property type="nucleotide sequence ID" value="NZ_FQVQ01000001.1"/>
</dbReference>
<evidence type="ECO:0000256" key="1">
    <source>
        <dbReference type="SAM" id="SignalP"/>
    </source>
</evidence>
<feature type="signal peptide" evidence="1">
    <location>
        <begin position="1"/>
        <end position="19"/>
    </location>
</feature>
<sequence>MVKKIWFIVLFLCALSTLAQNLVGTIPLHFYSKTNCFEIVDDTKSQLALCLQDAERIRIFRMTPQFQLRDSLTQERPSKEFKWIMGYTVQDNQYALYWISGEKDKLGCQIFDFNTGKTGFSTLPYVLGKEKEVAKINAHGKLYVVSCLKNESVLTIRTLEGPKITQNKIDLTGKTFLNYEGKRVTFWEMMDDTNTLQKVPYFQFIDDETPPSLVLAAMLRKSYIDGDTLIFTFDNNDSGTQLLAIQLTDFSYIQKLYPQPYVERPAEATYYPIPATSFYFEKQIIQLKGKSDRLMITHRAFDGTILKSWEIVQDQEIGFKNTEIIQENGSINSTRVLDKSNQLIRKINNLYPSISCFRHGERIVLTIGGVSEVKESHMFGPMFGLIGAAIDLAINSYSNDNFNSYVNRKIVYVSGVFDNEFNALNEPRVHSSFDRFREFIEGKRIDKAVMFTLGSSLYLGAQVKGMDGYSFYEFKN</sequence>
<dbReference type="Proteomes" id="UP000184147">
    <property type="component" value="Unassembled WGS sequence"/>
</dbReference>
<evidence type="ECO:0000313" key="3">
    <source>
        <dbReference type="Proteomes" id="UP000184147"/>
    </source>
</evidence>
<evidence type="ECO:0000313" key="2">
    <source>
        <dbReference type="EMBL" id="SHE76919.1"/>
    </source>
</evidence>
<keyword evidence="1" id="KW-0732">Signal</keyword>
<feature type="chain" id="PRO_5009908047" description="6-bladed beta-propeller protein" evidence="1">
    <location>
        <begin position="20"/>
        <end position="476"/>
    </location>
</feature>
<evidence type="ECO:0008006" key="4">
    <source>
        <dbReference type="Google" id="ProtNLM"/>
    </source>
</evidence>
<dbReference type="STRING" id="1124188.SAMN05444377_101193"/>